<reference evidence="2" key="1">
    <citation type="submission" date="2021-07" db="EMBL/GenBank/DDBJ databases">
        <title>Shinella sp. nov., a novel member of the genus Shinella from water.</title>
        <authorList>
            <person name="Deng Y."/>
        </authorList>
    </citation>
    <scope>NUCLEOTIDE SEQUENCE</scope>
    <source>
        <strain evidence="2">CPCC 100929</strain>
    </source>
</reference>
<dbReference type="InterPro" id="IPR029045">
    <property type="entry name" value="ClpP/crotonase-like_dom_sf"/>
</dbReference>
<keyword evidence="1" id="KW-0732">Signal</keyword>
<gene>
    <name evidence="2" type="ORF">GB927_026230</name>
</gene>
<organism evidence="2 3">
    <name type="scientific">Shinella lacus</name>
    <dbReference type="NCBI Taxonomy" id="2654216"/>
    <lineage>
        <taxon>Bacteria</taxon>
        <taxon>Pseudomonadati</taxon>
        <taxon>Pseudomonadota</taxon>
        <taxon>Alphaproteobacteria</taxon>
        <taxon>Hyphomicrobiales</taxon>
        <taxon>Rhizobiaceae</taxon>
        <taxon>Shinella</taxon>
    </lineage>
</organism>
<name>A0ABT1REE6_9HYPH</name>
<proteinExistence type="predicted"/>
<dbReference type="EMBL" id="WHSB02000013">
    <property type="protein sequence ID" value="MCQ4633564.1"/>
    <property type="molecule type" value="Genomic_DNA"/>
</dbReference>
<feature type="chain" id="PRO_5045405881" description="Peptidase S41" evidence="1">
    <location>
        <begin position="26"/>
        <end position="511"/>
    </location>
</feature>
<evidence type="ECO:0008006" key="4">
    <source>
        <dbReference type="Google" id="ProtNLM"/>
    </source>
</evidence>
<dbReference type="RefSeq" id="WP_256120178.1">
    <property type="nucleotide sequence ID" value="NZ_WHSB02000013.1"/>
</dbReference>
<sequence>MVRFKNILGFIFLLISAAAGGIAMAQGAGERFAGEASLGAQPAIPIHIELHRSGEAVTGTVSIPGATFELVDAAGGNAIAGRFQGQGGSGALTLNIAGDDLTGAFDLAGQPGTITAHRTAADAESFFRPPEQRLDLTTAQWTEDLDRLVTILTTEHASPFHRVSRAQFEQQASELRAALPKLDGPAVAVEFRRLAALIGDGHTSVALSNGRPRLPIEFYWFEDGLRVTGISGSQSSALGAKLIAVNNVAVSDVTERLRAHIPQAETQWHFRAGVPALLANPDVLRAIGLGAGPAYTFNLETEDGTQKSLDMTAATETGADATLSGDVPLWQRNEEQAFWSERLADGSVYVNWRSYDGLADNMAALLRRLDAEHPHRLIIDLRDNDGGDFNIGRIFVEEIKRRPWLNRRGVLYVMIGRKTFSAAMTNAVDFQRSTEVILVGEPAGAAPNNWQEVRRFTLPNSGLSVGVSTRYYEFLPGKADLVPDLSIPPEPSDWGSPEDAGLRLVLAQPVP</sequence>
<keyword evidence="3" id="KW-1185">Reference proteome</keyword>
<evidence type="ECO:0000256" key="1">
    <source>
        <dbReference type="SAM" id="SignalP"/>
    </source>
</evidence>
<evidence type="ECO:0000313" key="3">
    <source>
        <dbReference type="Proteomes" id="UP000996601"/>
    </source>
</evidence>
<evidence type="ECO:0000313" key="2">
    <source>
        <dbReference type="EMBL" id="MCQ4633564.1"/>
    </source>
</evidence>
<comment type="caution">
    <text evidence="2">The sequence shown here is derived from an EMBL/GenBank/DDBJ whole genome shotgun (WGS) entry which is preliminary data.</text>
</comment>
<protein>
    <recommendedName>
        <fullName evidence="4">Peptidase S41</fullName>
    </recommendedName>
</protein>
<dbReference type="Gene3D" id="3.90.226.10">
    <property type="entry name" value="2-enoyl-CoA Hydratase, Chain A, domain 1"/>
    <property type="match status" value="1"/>
</dbReference>
<feature type="signal peptide" evidence="1">
    <location>
        <begin position="1"/>
        <end position="25"/>
    </location>
</feature>
<accession>A0ABT1REE6</accession>
<dbReference type="SUPFAM" id="SSF52096">
    <property type="entry name" value="ClpP/crotonase"/>
    <property type="match status" value="1"/>
</dbReference>
<dbReference type="Proteomes" id="UP000996601">
    <property type="component" value="Unassembled WGS sequence"/>
</dbReference>